<feature type="non-terminal residue" evidence="1">
    <location>
        <position position="1"/>
    </location>
</feature>
<organism evidence="1 2">
    <name type="scientific">Solanum verrucosum</name>
    <dbReference type="NCBI Taxonomy" id="315347"/>
    <lineage>
        <taxon>Eukaryota</taxon>
        <taxon>Viridiplantae</taxon>
        <taxon>Streptophyta</taxon>
        <taxon>Embryophyta</taxon>
        <taxon>Tracheophyta</taxon>
        <taxon>Spermatophyta</taxon>
        <taxon>Magnoliopsida</taxon>
        <taxon>eudicotyledons</taxon>
        <taxon>Gunneridae</taxon>
        <taxon>Pentapetalae</taxon>
        <taxon>asterids</taxon>
        <taxon>lamiids</taxon>
        <taxon>Solanales</taxon>
        <taxon>Solanaceae</taxon>
        <taxon>Solanoideae</taxon>
        <taxon>Solaneae</taxon>
        <taxon>Solanum</taxon>
    </lineage>
</organism>
<sequence length="91" mass="10649">DPPSDFILPLLRYKKELLAWSLKQEESTFKGVFLLMKWEWGRLFKPLHLCLLSANQRSIPVYCCLHPETPNSKRNSCCMSCDWSNAMVSRD</sequence>
<evidence type="ECO:0000313" key="1">
    <source>
        <dbReference type="EMBL" id="WMV38242.1"/>
    </source>
</evidence>
<proteinExistence type="predicted"/>
<keyword evidence="2" id="KW-1185">Reference proteome</keyword>
<protein>
    <submittedName>
        <fullName evidence="1">Uncharacterized protein</fullName>
    </submittedName>
</protein>
<name>A0AAF0U2R6_SOLVR</name>
<gene>
    <name evidence="1" type="ORF">MTR67_031627</name>
</gene>
<reference evidence="1" key="1">
    <citation type="submission" date="2023-08" db="EMBL/GenBank/DDBJ databases">
        <title>A de novo genome assembly of Solanum verrucosum Schlechtendal, a Mexican diploid species geographically isolated from the other diploid A-genome species in potato relatives.</title>
        <authorList>
            <person name="Hosaka K."/>
        </authorList>
    </citation>
    <scope>NUCLEOTIDE SEQUENCE</scope>
    <source>
        <tissue evidence="1">Young leaves</tissue>
    </source>
</reference>
<accession>A0AAF0U2R6</accession>
<evidence type="ECO:0000313" key="2">
    <source>
        <dbReference type="Proteomes" id="UP001234989"/>
    </source>
</evidence>
<dbReference type="AlphaFoldDB" id="A0AAF0U2R6"/>
<dbReference type="Proteomes" id="UP001234989">
    <property type="component" value="Chromosome 7"/>
</dbReference>
<dbReference type="EMBL" id="CP133618">
    <property type="protein sequence ID" value="WMV38242.1"/>
    <property type="molecule type" value="Genomic_DNA"/>
</dbReference>